<comment type="caution">
    <text evidence="1">The sequence shown here is derived from an EMBL/GenBank/DDBJ whole genome shotgun (WGS) entry which is preliminary data.</text>
</comment>
<gene>
    <name evidence="1" type="ORF">SmJEL517_g03371</name>
</gene>
<sequence length="441" mass="49420">MEAFLSSLPEWNDDQRLRALYASFPDKTVNKTAYESRMAIWKRILISSISNQWLSDSKCCLHRRDLEAKFKRKGTTPLGLQTVIDDMVESGLLVDVTLFKQDKSWNMWLLDALVHAPVNWAWQQMFGSQQSAQNDKVYVLVSAVQDIANTLSESIYNGSHSSIDLIFTLQDLKLQYATNTLLSDVLLVCRQLASESKILIQLGAEAESSIIKFKPPRSNLTPINETDKGIVTIKTTLSHLNKQVSRLDERSAQLMDQTKQHIKNKDRIRAKFVLKQRKMVEDVLEKRLASLATLEAIIDKLQAAETDAELISVYQIGTRTLQEFVSHTGLTVAKVDATMDALDDVLADQREVEDAMMTGNAMVQPNISEDELEQELDSILAEQAKPAVPVAAVNVVTEGTQKVDGSVNDELLRELDELTVPTIHDKTTAKSSHRQELVPSS</sequence>
<evidence type="ECO:0000313" key="2">
    <source>
        <dbReference type="Proteomes" id="UP000319731"/>
    </source>
</evidence>
<dbReference type="PANTHER" id="PTHR22761:SF96">
    <property type="entry name" value="BCDNA.GH08385"/>
    <property type="match status" value="1"/>
</dbReference>
<proteinExistence type="predicted"/>
<accession>A0A507C729</accession>
<dbReference type="Pfam" id="PF03357">
    <property type="entry name" value="Snf7"/>
    <property type="match status" value="1"/>
</dbReference>
<dbReference type="PANTHER" id="PTHR22761">
    <property type="entry name" value="CHARGED MULTIVESICULAR BODY PROTEIN"/>
    <property type="match status" value="1"/>
</dbReference>
<dbReference type="Pfam" id="PF25880">
    <property type="entry name" value="WHD_CHMP7_1st"/>
    <property type="match status" value="1"/>
</dbReference>
<dbReference type="OrthoDB" id="10250120at2759"/>
<dbReference type="InterPro" id="IPR005024">
    <property type="entry name" value="Snf7_fam"/>
</dbReference>
<dbReference type="Proteomes" id="UP000319731">
    <property type="component" value="Unassembled WGS sequence"/>
</dbReference>
<evidence type="ECO:0000313" key="1">
    <source>
        <dbReference type="EMBL" id="TPX33864.1"/>
    </source>
</evidence>
<dbReference type="GO" id="GO:0009898">
    <property type="term" value="C:cytoplasmic side of plasma membrane"/>
    <property type="evidence" value="ECO:0007669"/>
    <property type="project" value="TreeGrafter"/>
</dbReference>
<dbReference type="GO" id="GO:0000815">
    <property type="term" value="C:ESCRT III complex"/>
    <property type="evidence" value="ECO:0007669"/>
    <property type="project" value="TreeGrafter"/>
</dbReference>
<dbReference type="Gene3D" id="6.10.140.1230">
    <property type="match status" value="1"/>
</dbReference>
<dbReference type="GO" id="GO:0032511">
    <property type="term" value="P:late endosome to vacuole transport via multivesicular body sorting pathway"/>
    <property type="evidence" value="ECO:0007669"/>
    <property type="project" value="TreeGrafter"/>
</dbReference>
<organism evidence="1 2">
    <name type="scientific">Synchytrium microbalum</name>
    <dbReference type="NCBI Taxonomy" id="1806994"/>
    <lineage>
        <taxon>Eukaryota</taxon>
        <taxon>Fungi</taxon>
        <taxon>Fungi incertae sedis</taxon>
        <taxon>Chytridiomycota</taxon>
        <taxon>Chytridiomycota incertae sedis</taxon>
        <taxon>Chytridiomycetes</taxon>
        <taxon>Synchytriales</taxon>
        <taxon>Synchytriaceae</taxon>
        <taxon>Synchytrium</taxon>
    </lineage>
</organism>
<dbReference type="EMBL" id="QEAO01000017">
    <property type="protein sequence ID" value="TPX33864.1"/>
    <property type="molecule type" value="Genomic_DNA"/>
</dbReference>
<dbReference type="AlphaFoldDB" id="A0A507C729"/>
<name>A0A507C729_9FUNG</name>
<evidence type="ECO:0008006" key="3">
    <source>
        <dbReference type="Google" id="ProtNLM"/>
    </source>
</evidence>
<reference evidence="1 2" key="1">
    <citation type="journal article" date="2019" name="Sci. Rep.">
        <title>Comparative genomics of chytrid fungi reveal insights into the obligate biotrophic and pathogenic lifestyle of Synchytrium endobioticum.</title>
        <authorList>
            <person name="van de Vossenberg B.T.L.H."/>
            <person name="Warris S."/>
            <person name="Nguyen H.D.T."/>
            <person name="van Gent-Pelzer M.P.E."/>
            <person name="Joly D.L."/>
            <person name="van de Geest H.C."/>
            <person name="Bonants P.J.M."/>
            <person name="Smith D.S."/>
            <person name="Levesque C.A."/>
            <person name="van der Lee T.A.J."/>
        </authorList>
    </citation>
    <scope>NUCLEOTIDE SEQUENCE [LARGE SCALE GENOMIC DNA]</scope>
    <source>
        <strain evidence="1 2">JEL517</strain>
    </source>
</reference>
<dbReference type="RefSeq" id="XP_031024748.1">
    <property type="nucleotide sequence ID" value="XM_031169299.1"/>
</dbReference>
<dbReference type="GO" id="GO:0006900">
    <property type="term" value="P:vesicle budding from membrane"/>
    <property type="evidence" value="ECO:0007669"/>
    <property type="project" value="TreeGrafter"/>
</dbReference>
<dbReference type="GeneID" id="42004596"/>
<dbReference type="GO" id="GO:0005771">
    <property type="term" value="C:multivesicular body"/>
    <property type="evidence" value="ECO:0007669"/>
    <property type="project" value="TreeGrafter"/>
</dbReference>
<dbReference type="STRING" id="1806994.A0A507C729"/>
<protein>
    <recommendedName>
        <fullName evidence="3">Charged multivesicular body protein 7</fullName>
    </recommendedName>
</protein>
<keyword evidence="2" id="KW-1185">Reference proteome</keyword>